<proteinExistence type="predicted"/>
<dbReference type="EMBL" id="JACCCC010000001">
    <property type="protein sequence ID" value="NYE46626.1"/>
    <property type="molecule type" value="Genomic_DNA"/>
</dbReference>
<feature type="domain" description="ACT" evidence="2">
    <location>
        <begin position="5"/>
        <end position="82"/>
    </location>
</feature>
<dbReference type="SUPFAM" id="SSF55021">
    <property type="entry name" value="ACT-like"/>
    <property type="match status" value="1"/>
</dbReference>
<evidence type="ECO:0000313" key="4">
    <source>
        <dbReference type="Proteomes" id="UP000589036"/>
    </source>
</evidence>
<dbReference type="PROSITE" id="PS51671">
    <property type="entry name" value="ACT"/>
    <property type="match status" value="1"/>
</dbReference>
<keyword evidence="4" id="KW-1185">Reference proteome</keyword>
<dbReference type="Pfam" id="PF01842">
    <property type="entry name" value="ACT"/>
    <property type="match status" value="1"/>
</dbReference>
<gene>
    <name evidence="3" type="ORF">HDA32_001746</name>
</gene>
<dbReference type="RefSeq" id="WP_179642700.1">
    <property type="nucleotide sequence ID" value="NZ_BAAAYY010000033.1"/>
</dbReference>
<sequence>MTLWRIRTVVEDRPGRLARAVDAMVGHGGDIVGLSIHADAAGAVDEFIVDTVADNRPMQQIMRRLGATVRPPRDGVVQARLPVAGTAPSRRPGRLMALMTQAGAAGDPDPGTGGGRDEPKAGPTGGGPAFTPFSAAGRWRKAVRRGRGL</sequence>
<name>A0A852TQF9_9ACTN</name>
<feature type="region of interest" description="Disordered" evidence="1">
    <location>
        <begin position="99"/>
        <end position="149"/>
    </location>
</feature>
<dbReference type="InterPro" id="IPR002912">
    <property type="entry name" value="ACT_dom"/>
</dbReference>
<accession>A0A852TQF9</accession>
<comment type="caution">
    <text evidence="3">The sequence shown here is derived from an EMBL/GenBank/DDBJ whole genome shotgun (WGS) entry which is preliminary data.</text>
</comment>
<dbReference type="InterPro" id="IPR045865">
    <property type="entry name" value="ACT-like_dom_sf"/>
</dbReference>
<evidence type="ECO:0000313" key="3">
    <source>
        <dbReference type="EMBL" id="NYE46626.1"/>
    </source>
</evidence>
<evidence type="ECO:0000259" key="2">
    <source>
        <dbReference type="PROSITE" id="PS51671"/>
    </source>
</evidence>
<feature type="compositionally biased region" description="Basic residues" evidence="1">
    <location>
        <begin position="138"/>
        <end position="149"/>
    </location>
</feature>
<reference evidence="3 4" key="1">
    <citation type="submission" date="2020-07" db="EMBL/GenBank/DDBJ databases">
        <title>Sequencing the genomes of 1000 actinobacteria strains.</title>
        <authorList>
            <person name="Klenk H.-P."/>
        </authorList>
    </citation>
    <scope>NUCLEOTIDE SEQUENCE [LARGE SCALE GENOMIC DNA]</scope>
    <source>
        <strain evidence="3 4">CXB654</strain>
    </source>
</reference>
<organism evidence="3 4">
    <name type="scientific">Spinactinospora alkalitolerans</name>
    <dbReference type="NCBI Taxonomy" id="687207"/>
    <lineage>
        <taxon>Bacteria</taxon>
        <taxon>Bacillati</taxon>
        <taxon>Actinomycetota</taxon>
        <taxon>Actinomycetes</taxon>
        <taxon>Streptosporangiales</taxon>
        <taxon>Nocardiopsidaceae</taxon>
        <taxon>Spinactinospora</taxon>
    </lineage>
</organism>
<protein>
    <recommendedName>
        <fullName evidence="2">ACT domain-containing protein</fullName>
    </recommendedName>
</protein>
<evidence type="ECO:0000256" key="1">
    <source>
        <dbReference type="SAM" id="MobiDB-lite"/>
    </source>
</evidence>
<dbReference type="Proteomes" id="UP000589036">
    <property type="component" value="Unassembled WGS sequence"/>
</dbReference>
<dbReference type="AlphaFoldDB" id="A0A852TQF9"/>